<gene>
    <name evidence="7" type="ORF">EI555_007474</name>
</gene>
<dbReference type="InterPro" id="IPR036236">
    <property type="entry name" value="Znf_C2H2_sf"/>
</dbReference>
<keyword evidence="1" id="KW-0479">Metal-binding</keyword>
<dbReference type="Pfam" id="PF00096">
    <property type="entry name" value="zf-C2H2"/>
    <property type="match status" value="3"/>
</dbReference>
<keyword evidence="4" id="KW-0862">Zinc</keyword>
<evidence type="ECO:0000259" key="6">
    <source>
        <dbReference type="PROSITE" id="PS50157"/>
    </source>
</evidence>
<feature type="domain" description="C2H2-type" evidence="6">
    <location>
        <begin position="182"/>
        <end position="211"/>
    </location>
</feature>
<dbReference type="Proteomes" id="UP000308365">
    <property type="component" value="Unassembled WGS sequence"/>
</dbReference>
<dbReference type="PROSITE" id="PS50157">
    <property type="entry name" value="ZINC_FINGER_C2H2_2"/>
    <property type="match status" value="4"/>
</dbReference>
<evidence type="ECO:0000256" key="5">
    <source>
        <dbReference type="PROSITE-ProRule" id="PRU00042"/>
    </source>
</evidence>
<dbReference type="GO" id="GO:0006357">
    <property type="term" value="P:regulation of transcription by RNA polymerase II"/>
    <property type="evidence" value="ECO:0007669"/>
    <property type="project" value="TreeGrafter"/>
</dbReference>
<evidence type="ECO:0000256" key="1">
    <source>
        <dbReference type="ARBA" id="ARBA00022723"/>
    </source>
</evidence>
<dbReference type="InterPro" id="IPR051061">
    <property type="entry name" value="Zinc_finger_trans_reg"/>
</dbReference>
<dbReference type="PROSITE" id="PS00028">
    <property type="entry name" value="ZINC_FINGER_C2H2_1"/>
    <property type="match status" value="2"/>
</dbReference>
<keyword evidence="2" id="KW-0677">Repeat</keyword>
<evidence type="ECO:0000256" key="2">
    <source>
        <dbReference type="ARBA" id="ARBA00022737"/>
    </source>
</evidence>
<dbReference type="PANTHER" id="PTHR46179">
    <property type="entry name" value="ZINC FINGER PROTEIN"/>
    <property type="match status" value="1"/>
</dbReference>
<dbReference type="SMART" id="SM00355">
    <property type="entry name" value="ZnF_C2H2"/>
    <property type="match status" value="4"/>
</dbReference>
<dbReference type="GO" id="GO:0008270">
    <property type="term" value="F:zinc ion binding"/>
    <property type="evidence" value="ECO:0007669"/>
    <property type="project" value="UniProtKB-KW"/>
</dbReference>
<sequence length="416" mass="46249">MPTICKCYYVKSPSEIINFSVEGEPLEEQDDNISYFEVEEDELTPDDKMLRFVYKNELVPSSSGTVYDRTTVLIEQDPGTLKDEDDDGQYREHLPFLSECPETKHNEVKRYQCTFEGCPHTYSTAGNLITHQKTHRGEYTFDPRAVHTKEKPFECKVQGCEKAFNTLYRLKTHQRLHTGKTFNCESEGCSKYFTTLSDLRKHIRTQTGEKPFRCDHDGCGKAFAASHHLKTHIPNFKNIPIQARMLTFSTLSPAIIFEPMFRKSADPAIQEDPQQTAWHIRATPAPQPIVPGLAVVAGALASAAAVASAMAAPPQPQSTTEPLLAMVQTLPLDANSVLTIPVASSTGSAVQQIGLSVPVIIIKQEEACQCQCACRDSAKNLDTPSNLIPTEALLQVEEEMGLTSSFSKINYLIYSP</sequence>
<feature type="domain" description="C2H2-type" evidence="6">
    <location>
        <begin position="212"/>
        <end position="232"/>
    </location>
</feature>
<dbReference type="FunFam" id="3.30.160.60:FF:000397">
    <property type="entry name" value="Metal regulatory transcription factor 1"/>
    <property type="match status" value="1"/>
</dbReference>
<feature type="domain" description="C2H2-type" evidence="6">
    <location>
        <begin position="111"/>
        <end position="140"/>
    </location>
</feature>
<dbReference type="AlphaFoldDB" id="A0A4U1EG23"/>
<accession>A0A4U1EG23</accession>
<name>A0A4U1EG23_MONMO</name>
<organism evidence="7 8">
    <name type="scientific">Monodon monoceros</name>
    <name type="common">Narwhal</name>
    <name type="synonym">Ceratodon monodon</name>
    <dbReference type="NCBI Taxonomy" id="40151"/>
    <lineage>
        <taxon>Eukaryota</taxon>
        <taxon>Metazoa</taxon>
        <taxon>Chordata</taxon>
        <taxon>Craniata</taxon>
        <taxon>Vertebrata</taxon>
        <taxon>Euteleostomi</taxon>
        <taxon>Mammalia</taxon>
        <taxon>Eutheria</taxon>
        <taxon>Laurasiatheria</taxon>
        <taxon>Artiodactyla</taxon>
        <taxon>Whippomorpha</taxon>
        <taxon>Cetacea</taxon>
        <taxon>Odontoceti</taxon>
        <taxon>Monodontidae</taxon>
        <taxon>Monodon</taxon>
    </lineage>
</organism>
<comment type="caution">
    <text evidence="7">The sequence shown here is derived from an EMBL/GenBank/DDBJ whole genome shotgun (WGS) entry which is preliminary data.</text>
</comment>
<evidence type="ECO:0000313" key="8">
    <source>
        <dbReference type="Proteomes" id="UP000308365"/>
    </source>
</evidence>
<feature type="non-terminal residue" evidence="7">
    <location>
        <position position="416"/>
    </location>
</feature>
<dbReference type="PANTHER" id="PTHR46179:SF25">
    <property type="entry name" value="METAL RESPONSE ELEMENT-BINDING TRANSCRIPTION FACTOR-1, ISOFORM C"/>
    <property type="match status" value="1"/>
</dbReference>
<dbReference type="SUPFAM" id="SSF57667">
    <property type="entry name" value="beta-beta-alpha zinc fingers"/>
    <property type="match status" value="3"/>
</dbReference>
<dbReference type="GO" id="GO:0005634">
    <property type="term" value="C:nucleus"/>
    <property type="evidence" value="ECO:0007669"/>
    <property type="project" value="TreeGrafter"/>
</dbReference>
<proteinExistence type="predicted"/>
<evidence type="ECO:0000256" key="3">
    <source>
        <dbReference type="ARBA" id="ARBA00022771"/>
    </source>
</evidence>
<evidence type="ECO:0000256" key="4">
    <source>
        <dbReference type="ARBA" id="ARBA00022833"/>
    </source>
</evidence>
<dbReference type="Gene3D" id="3.30.160.60">
    <property type="entry name" value="Classic Zinc Finger"/>
    <property type="match status" value="4"/>
</dbReference>
<dbReference type="EMBL" id="RWIC01001605">
    <property type="protein sequence ID" value="TKC35155.1"/>
    <property type="molecule type" value="Genomic_DNA"/>
</dbReference>
<protein>
    <recommendedName>
        <fullName evidence="6">C2H2-type domain-containing protein</fullName>
    </recommendedName>
</protein>
<dbReference type="FunFam" id="3.30.160.60:FF:000349">
    <property type="entry name" value="metal regulatory transcription factor 1"/>
    <property type="match status" value="1"/>
</dbReference>
<feature type="domain" description="C2H2-type" evidence="6">
    <location>
        <begin position="153"/>
        <end position="182"/>
    </location>
</feature>
<evidence type="ECO:0000313" key="7">
    <source>
        <dbReference type="EMBL" id="TKC35155.1"/>
    </source>
</evidence>
<dbReference type="FunFam" id="3.30.160.60:FF:000072">
    <property type="entry name" value="zinc finger protein 143 isoform X1"/>
    <property type="match status" value="1"/>
</dbReference>
<dbReference type="FunFam" id="3.30.160.60:FF:000370">
    <property type="entry name" value="Metal regulatory transcription factor 1"/>
    <property type="match status" value="1"/>
</dbReference>
<reference evidence="8" key="1">
    <citation type="journal article" date="2019" name="IScience">
        <title>Narwhal Genome Reveals Long-Term Low Genetic Diversity despite Current Large Abundance Size.</title>
        <authorList>
            <person name="Westbury M.V."/>
            <person name="Petersen B."/>
            <person name="Garde E."/>
            <person name="Heide-Jorgensen M.P."/>
            <person name="Lorenzen E.D."/>
        </authorList>
    </citation>
    <scope>NUCLEOTIDE SEQUENCE [LARGE SCALE GENOMIC DNA]</scope>
</reference>
<keyword evidence="3 5" id="KW-0863">Zinc-finger</keyword>
<dbReference type="InterPro" id="IPR013087">
    <property type="entry name" value="Znf_C2H2_type"/>
</dbReference>